<dbReference type="Proteomes" id="UP001244011">
    <property type="component" value="Unassembled WGS sequence"/>
</dbReference>
<evidence type="ECO:0000256" key="1">
    <source>
        <dbReference type="SAM" id="Phobius"/>
    </source>
</evidence>
<feature type="transmembrane region" description="Helical" evidence="1">
    <location>
        <begin position="6"/>
        <end position="23"/>
    </location>
</feature>
<evidence type="ECO:0000313" key="2">
    <source>
        <dbReference type="EMBL" id="KAK1764805.1"/>
    </source>
</evidence>
<dbReference type="GeneID" id="85305660"/>
<sequence>MPSIRIPLRLFFHLAAIASRVVWRDKCAKTRFPPSRLQRRRKVSGTSIICFPAPGYSGFLAIWALCGDTVATLFSPVEDVLSKLLYRSGAAMKVNSPISQPAAETGRCRPHLTQVQYPTPLLMAIPYYLSSFTTGNEAVI</sequence>
<dbReference type="RefSeq" id="XP_060281018.1">
    <property type="nucleotide sequence ID" value="XM_060422473.1"/>
</dbReference>
<gene>
    <name evidence="2" type="ORF">QBC33DRAFT_184313</name>
</gene>
<keyword evidence="1" id="KW-0472">Membrane</keyword>
<reference evidence="2" key="1">
    <citation type="submission" date="2023-06" db="EMBL/GenBank/DDBJ databases">
        <title>Genome-scale phylogeny and comparative genomics of the fungal order Sordariales.</title>
        <authorList>
            <consortium name="Lawrence Berkeley National Laboratory"/>
            <person name="Hensen N."/>
            <person name="Bonometti L."/>
            <person name="Westerberg I."/>
            <person name="Brannstrom I.O."/>
            <person name="Guillou S."/>
            <person name="Cros-Aarteil S."/>
            <person name="Calhoun S."/>
            <person name="Haridas S."/>
            <person name="Kuo A."/>
            <person name="Mondo S."/>
            <person name="Pangilinan J."/>
            <person name="Riley R."/>
            <person name="Labutti K."/>
            <person name="Andreopoulos B."/>
            <person name="Lipzen A."/>
            <person name="Chen C."/>
            <person name="Yanf M."/>
            <person name="Daum C."/>
            <person name="Ng V."/>
            <person name="Clum A."/>
            <person name="Steindorff A."/>
            <person name="Ohm R."/>
            <person name="Martin F."/>
            <person name="Silar P."/>
            <person name="Natvig D."/>
            <person name="Lalanne C."/>
            <person name="Gautier V."/>
            <person name="Ament-Velasquez S.L."/>
            <person name="Kruys A."/>
            <person name="Hutchinson M.I."/>
            <person name="Powell A.J."/>
            <person name="Barry K."/>
            <person name="Miller A.N."/>
            <person name="Grigoriev I.V."/>
            <person name="Debuchy R."/>
            <person name="Gladieux P."/>
            <person name="Thoren M.H."/>
            <person name="Johannesson H."/>
        </authorList>
    </citation>
    <scope>NUCLEOTIDE SEQUENCE</scope>
    <source>
        <strain evidence="2">8032-3</strain>
    </source>
</reference>
<feature type="transmembrane region" description="Helical" evidence="1">
    <location>
        <begin position="43"/>
        <end position="65"/>
    </location>
</feature>
<comment type="caution">
    <text evidence="2">The sequence shown here is derived from an EMBL/GenBank/DDBJ whole genome shotgun (WGS) entry which is preliminary data.</text>
</comment>
<keyword evidence="1" id="KW-0812">Transmembrane</keyword>
<dbReference type="EMBL" id="MU839018">
    <property type="protein sequence ID" value="KAK1764805.1"/>
    <property type="molecule type" value="Genomic_DNA"/>
</dbReference>
<evidence type="ECO:0000313" key="3">
    <source>
        <dbReference type="Proteomes" id="UP001244011"/>
    </source>
</evidence>
<accession>A0AAJ0FL69</accession>
<protein>
    <submittedName>
        <fullName evidence="2">Uncharacterized protein</fullName>
    </submittedName>
</protein>
<organism evidence="2 3">
    <name type="scientific">Phialemonium atrogriseum</name>
    <dbReference type="NCBI Taxonomy" id="1093897"/>
    <lineage>
        <taxon>Eukaryota</taxon>
        <taxon>Fungi</taxon>
        <taxon>Dikarya</taxon>
        <taxon>Ascomycota</taxon>
        <taxon>Pezizomycotina</taxon>
        <taxon>Sordariomycetes</taxon>
        <taxon>Sordariomycetidae</taxon>
        <taxon>Cephalothecales</taxon>
        <taxon>Cephalothecaceae</taxon>
        <taxon>Phialemonium</taxon>
    </lineage>
</organism>
<keyword evidence="1" id="KW-1133">Transmembrane helix</keyword>
<proteinExistence type="predicted"/>
<keyword evidence="3" id="KW-1185">Reference proteome</keyword>
<name>A0AAJ0FL69_9PEZI</name>
<dbReference type="AlphaFoldDB" id="A0AAJ0FL69"/>